<keyword evidence="3" id="KW-1185">Reference proteome</keyword>
<accession>A0ABT5QR12</accession>
<dbReference type="PANTHER" id="PTHR43451:SF1">
    <property type="entry name" value="ACETYLTRANSFERASE"/>
    <property type="match status" value="1"/>
</dbReference>
<name>A0ABT5QR12_9GAMM</name>
<dbReference type="EMBL" id="JAJUBB010000016">
    <property type="protein sequence ID" value="MDD1783138.1"/>
    <property type="molecule type" value="Genomic_DNA"/>
</dbReference>
<dbReference type="Pfam" id="PF13673">
    <property type="entry name" value="Acetyltransf_10"/>
    <property type="match status" value="1"/>
</dbReference>
<sequence length="150" mass="17093">MTKIEAVSPQDLSSIIALVGHVAEHDVVPHFNEQGKDFFRHSVLNDLETTFDTRSFHTFKLTEDDNLLGFCAMREGNYLTHLFIDKPAQGKGYGQQLLNHTFSHASSTEITLRASINAVTFYERYGFKKLGGEEEMNGIRFVKMRYTLKS</sequence>
<dbReference type="SUPFAM" id="SSF55729">
    <property type="entry name" value="Acyl-CoA N-acyltransferases (Nat)"/>
    <property type="match status" value="1"/>
</dbReference>
<dbReference type="InterPro" id="IPR000182">
    <property type="entry name" value="GNAT_dom"/>
</dbReference>
<dbReference type="InterPro" id="IPR016181">
    <property type="entry name" value="Acyl_CoA_acyltransferase"/>
</dbReference>
<reference evidence="2" key="1">
    <citation type="submission" date="2021-12" db="EMBL/GenBank/DDBJ databases">
        <title>Enterovibrio ZSDZ35 sp. nov. and Enterovibrio ZSDZ42 sp. nov., isolated from coastal seawater in Qingdao.</title>
        <authorList>
            <person name="Zhang P."/>
        </authorList>
    </citation>
    <scope>NUCLEOTIDE SEQUENCE</scope>
    <source>
        <strain evidence="2">ZSDZ35</strain>
    </source>
</reference>
<dbReference type="PROSITE" id="PS51186">
    <property type="entry name" value="GNAT"/>
    <property type="match status" value="1"/>
</dbReference>
<dbReference type="CDD" id="cd04301">
    <property type="entry name" value="NAT_SF"/>
    <property type="match status" value="1"/>
</dbReference>
<dbReference type="Gene3D" id="3.40.630.30">
    <property type="match status" value="1"/>
</dbReference>
<organism evidence="2 3">
    <name type="scientific">Enterovibrio qingdaonensis</name>
    <dbReference type="NCBI Taxonomy" id="2899818"/>
    <lineage>
        <taxon>Bacteria</taxon>
        <taxon>Pseudomonadati</taxon>
        <taxon>Pseudomonadota</taxon>
        <taxon>Gammaproteobacteria</taxon>
        <taxon>Vibrionales</taxon>
        <taxon>Vibrionaceae</taxon>
        <taxon>Enterovibrio</taxon>
    </lineage>
</organism>
<gene>
    <name evidence="2" type="ORF">LRP49_18385</name>
</gene>
<evidence type="ECO:0000313" key="2">
    <source>
        <dbReference type="EMBL" id="MDD1783138.1"/>
    </source>
</evidence>
<dbReference type="RefSeq" id="WP_274143807.1">
    <property type="nucleotide sequence ID" value="NZ_JAJUBB010000016.1"/>
</dbReference>
<dbReference type="PANTHER" id="PTHR43451">
    <property type="entry name" value="ACETYLTRANSFERASE (GNAT) FAMILY PROTEIN"/>
    <property type="match status" value="1"/>
</dbReference>
<evidence type="ECO:0000259" key="1">
    <source>
        <dbReference type="PROSITE" id="PS51186"/>
    </source>
</evidence>
<protein>
    <submittedName>
        <fullName evidence="2">GNAT family N-acetyltransferase</fullName>
    </submittedName>
</protein>
<evidence type="ECO:0000313" key="3">
    <source>
        <dbReference type="Proteomes" id="UP001149821"/>
    </source>
</evidence>
<dbReference type="InterPro" id="IPR052564">
    <property type="entry name" value="N-acetyltrans/Recomb-assoc"/>
</dbReference>
<comment type="caution">
    <text evidence="2">The sequence shown here is derived from an EMBL/GenBank/DDBJ whole genome shotgun (WGS) entry which is preliminary data.</text>
</comment>
<feature type="domain" description="N-acetyltransferase" evidence="1">
    <location>
        <begin position="2"/>
        <end position="149"/>
    </location>
</feature>
<dbReference type="Proteomes" id="UP001149821">
    <property type="component" value="Unassembled WGS sequence"/>
</dbReference>
<proteinExistence type="predicted"/>